<dbReference type="PANTHER" id="PTHR37490">
    <property type="entry name" value="EXPRESSED PROTEIN"/>
    <property type="match status" value="1"/>
</dbReference>
<sequence length="404" mass="46233">MKRFPRRRVALVFFLIIIFLYLRSSSRSGTTSLSPSTSFRTSLRTPATPAAFSEPAQDYEATIESAISHYGFIRGISAFQPDGLSKHLVIPRTSSDDVSWTTLLPGWLNMTPKIYHIPSSHSAPVSPGVLTVPANKGNEAMTYLTYIISHYDMLPDIVIFTHSGIEQWHNNPLQLFSTPIILREFNYKRVSKRGFVNLRCQGDPGCPDWIKPAGVKRPDTRKMEEWFIARAWGELFPDKEVPEKLAAPCCAQFAVTREAVRRNSKEDYQRWQRWLLWTELDNKYSGRVWEYLWHYVFGRGEEDCVEEEVCYCDGFGVCFEGEGLKGHLQLGIQAVGKESTLRVMRKEGLKKGEDKEAREMVMEQLEKGLGELTRKLGEQIEGARKRGRDPEVRRREVPEGEFSG</sequence>
<feature type="compositionally biased region" description="Basic and acidic residues" evidence="1">
    <location>
        <begin position="378"/>
        <end position="398"/>
    </location>
</feature>
<evidence type="ECO:0000313" key="3">
    <source>
        <dbReference type="Proteomes" id="UP000018144"/>
    </source>
</evidence>
<reference evidence="2 3" key="1">
    <citation type="journal article" date="2013" name="PLoS Genet.">
        <title>The genome and development-dependent transcriptomes of Pyronema confluens: a window into fungal evolution.</title>
        <authorList>
            <person name="Traeger S."/>
            <person name="Altegoer F."/>
            <person name="Freitag M."/>
            <person name="Gabaldon T."/>
            <person name="Kempken F."/>
            <person name="Kumar A."/>
            <person name="Marcet-Houben M."/>
            <person name="Poggeler S."/>
            <person name="Stajich J.E."/>
            <person name="Nowrousian M."/>
        </authorList>
    </citation>
    <scope>NUCLEOTIDE SEQUENCE [LARGE SCALE GENOMIC DNA]</scope>
    <source>
        <strain evidence="3">CBS 100304</strain>
        <tissue evidence="2">Vegetative mycelium</tissue>
    </source>
</reference>
<dbReference type="eggNOG" id="ENOG502RYM3">
    <property type="taxonomic scope" value="Eukaryota"/>
</dbReference>
<dbReference type="STRING" id="1076935.U4L3V4"/>
<gene>
    <name evidence="2" type="ORF">PCON_09973</name>
</gene>
<dbReference type="OrthoDB" id="426718at2759"/>
<name>U4L3V4_PYROM</name>
<protein>
    <submittedName>
        <fullName evidence="2">Uncharacterized protein</fullName>
    </submittedName>
</protein>
<proteinExistence type="predicted"/>
<dbReference type="EMBL" id="HF935539">
    <property type="protein sequence ID" value="CCX10379.1"/>
    <property type="molecule type" value="Genomic_DNA"/>
</dbReference>
<evidence type="ECO:0000313" key="2">
    <source>
        <dbReference type="EMBL" id="CCX10379.1"/>
    </source>
</evidence>
<dbReference type="AlphaFoldDB" id="U4L3V4"/>
<evidence type="ECO:0000256" key="1">
    <source>
        <dbReference type="SAM" id="MobiDB-lite"/>
    </source>
</evidence>
<dbReference type="InterPro" id="IPR021838">
    <property type="entry name" value="DUF3431"/>
</dbReference>
<accession>U4L3V4</accession>
<feature type="region of interest" description="Disordered" evidence="1">
    <location>
        <begin position="378"/>
        <end position="404"/>
    </location>
</feature>
<dbReference type="PANTHER" id="PTHR37490:SF2">
    <property type="match status" value="1"/>
</dbReference>
<dbReference type="OMA" id="HIWDYAP"/>
<keyword evidence="3" id="KW-1185">Reference proteome</keyword>
<dbReference type="Proteomes" id="UP000018144">
    <property type="component" value="Unassembled WGS sequence"/>
</dbReference>
<dbReference type="Pfam" id="PF11913">
    <property type="entry name" value="DUF3431"/>
    <property type="match status" value="1"/>
</dbReference>
<organism evidence="2 3">
    <name type="scientific">Pyronema omphalodes (strain CBS 100304)</name>
    <name type="common">Pyronema confluens</name>
    <dbReference type="NCBI Taxonomy" id="1076935"/>
    <lineage>
        <taxon>Eukaryota</taxon>
        <taxon>Fungi</taxon>
        <taxon>Dikarya</taxon>
        <taxon>Ascomycota</taxon>
        <taxon>Pezizomycotina</taxon>
        <taxon>Pezizomycetes</taxon>
        <taxon>Pezizales</taxon>
        <taxon>Pyronemataceae</taxon>
        <taxon>Pyronema</taxon>
    </lineage>
</organism>